<evidence type="ECO:0000313" key="1">
    <source>
        <dbReference type="EMBL" id="NLR74325.1"/>
    </source>
</evidence>
<proteinExistence type="predicted"/>
<accession>A0A847S691</accession>
<name>A0A847S691_9NEIS</name>
<keyword evidence="2" id="KW-1185">Reference proteome</keyword>
<comment type="caution">
    <text evidence="1">The sequence shown here is derived from an EMBL/GenBank/DDBJ whole genome shotgun (WGS) entry which is preliminary data.</text>
</comment>
<sequence length="122" mass="13293">MPKSVARILWTGGSLYVLLVILAYALSVGLPDAASAATLRMRMQAAGCQQYRHVRAANPLDIADFYLNTRYWLAEYRVSQQVMADARCQTVLQSTLRPMSHGVSAAVVDEAGEVVGMFKGGE</sequence>
<dbReference type="Proteomes" id="UP000587991">
    <property type="component" value="Unassembled WGS sequence"/>
</dbReference>
<organism evidence="1 2">
    <name type="scientific">Leeia aquatica</name>
    <dbReference type="NCBI Taxonomy" id="2725557"/>
    <lineage>
        <taxon>Bacteria</taxon>
        <taxon>Pseudomonadati</taxon>
        <taxon>Pseudomonadota</taxon>
        <taxon>Betaproteobacteria</taxon>
        <taxon>Neisseriales</taxon>
        <taxon>Leeiaceae</taxon>
        <taxon>Leeia</taxon>
    </lineage>
</organism>
<evidence type="ECO:0000313" key="2">
    <source>
        <dbReference type="Proteomes" id="UP000587991"/>
    </source>
</evidence>
<gene>
    <name evidence="1" type="ORF">HF682_04050</name>
</gene>
<dbReference type="RefSeq" id="WP_168875947.1">
    <property type="nucleotide sequence ID" value="NZ_JABAIM010000001.1"/>
</dbReference>
<reference evidence="1 2" key="1">
    <citation type="submission" date="2020-04" db="EMBL/GenBank/DDBJ databases">
        <title>Draft genome of Leeia sp. IMCC25680.</title>
        <authorList>
            <person name="Song J."/>
            <person name="Cho J.-C."/>
        </authorList>
    </citation>
    <scope>NUCLEOTIDE SEQUENCE [LARGE SCALE GENOMIC DNA]</scope>
    <source>
        <strain evidence="1 2">IMCC25680</strain>
    </source>
</reference>
<protein>
    <submittedName>
        <fullName evidence="1">Uncharacterized protein</fullName>
    </submittedName>
</protein>
<dbReference type="EMBL" id="JABAIM010000001">
    <property type="protein sequence ID" value="NLR74325.1"/>
    <property type="molecule type" value="Genomic_DNA"/>
</dbReference>
<dbReference type="AlphaFoldDB" id="A0A847S691"/>